<gene>
    <name evidence="1" type="ORF">ABRZ04_04560</name>
</gene>
<protein>
    <submittedName>
        <fullName evidence="1">DUF1833 family protein</fullName>
    </submittedName>
</protein>
<dbReference type="Pfam" id="PF08875">
    <property type="entry name" value="DUF1833"/>
    <property type="match status" value="1"/>
</dbReference>
<accession>A0AB39D114</accession>
<reference evidence="1" key="1">
    <citation type="submission" date="2024-05" db="EMBL/GenBank/DDBJ databases">
        <authorList>
            <person name="Luo Y.-C."/>
            <person name="Nicholds J."/>
            <person name="Mortimer T."/>
            <person name="Maboni G."/>
        </authorList>
    </citation>
    <scope>NUCLEOTIDE SEQUENCE</scope>
    <source>
        <strain evidence="1">151836</strain>
    </source>
</reference>
<dbReference type="InterPro" id="IPR014974">
    <property type="entry name" value="DUF1833"/>
</dbReference>
<proteinExistence type="predicted"/>
<organism evidence="1">
    <name type="scientific">Castellaniella ginsengisoli</name>
    <dbReference type="NCBI Taxonomy" id="546114"/>
    <lineage>
        <taxon>Bacteria</taxon>
        <taxon>Pseudomonadati</taxon>
        <taxon>Pseudomonadota</taxon>
        <taxon>Betaproteobacteria</taxon>
        <taxon>Burkholderiales</taxon>
        <taxon>Alcaligenaceae</taxon>
        <taxon>Castellaniella</taxon>
    </lineage>
</organism>
<evidence type="ECO:0000313" key="1">
    <source>
        <dbReference type="EMBL" id="XDJ48341.1"/>
    </source>
</evidence>
<dbReference type="RefSeq" id="WP_368640493.1">
    <property type="nucleotide sequence ID" value="NZ_CP158254.1"/>
</dbReference>
<sequence length="158" mass="17501">MPNTYTSAGRRNLLATSADEPFLVLLEIQHPELDEPVRVVNDTVNITARGNEYVACPFELVLPDDVAEQVPKAQLRVDNIGRELTQWLEYSRGGKGAKCRIIQCLRSDPDVFEYDMTLDMSGISIDNLAVTADLGFQNTLMLPAVAVRYDPKSTPGAF</sequence>
<name>A0AB39D114_9BURK</name>
<dbReference type="AlphaFoldDB" id="A0AB39D114"/>
<dbReference type="EMBL" id="CP158254">
    <property type="protein sequence ID" value="XDJ48341.1"/>
    <property type="molecule type" value="Genomic_DNA"/>
</dbReference>